<name>A0A2W5Z9C0_9BACT</name>
<dbReference type="AlphaFoldDB" id="A0A2W5Z9C0"/>
<protein>
    <submittedName>
        <fullName evidence="3">Uncharacterized protein</fullName>
    </submittedName>
</protein>
<evidence type="ECO:0000313" key="5">
    <source>
        <dbReference type="Proteomes" id="UP000606991"/>
    </source>
</evidence>
<gene>
    <name evidence="3" type="ORF">DLM65_07655</name>
    <name evidence="2" type="ORF">JF886_07240</name>
</gene>
<reference evidence="2 5" key="3">
    <citation type="submission" date="2020-10" db="EMBL/GenBank/DDBJ databases">
        <title>Ca. Dormibacterota MAGs.</title>
        <authorList>
            <person name="Montgomery K."/>
        </authorList>
    </citation>
    <scope>NUCLEOTIDE SEQUENCE [LARGE SCALE GENOMIC DNA]</scope>
    <source>
        <strain evidence="2">SC8812_S17_18</strain>
    </source>
</reference>
<dbReference type="RefSeq" id="WP_337311027.1">
    <property type="nucleotide sequence ID" value="NZ_JAEKNS010000075.1"/>
</dbReference>
<accession>A0A934K1V0</accession>
<reference evidence="3 4" key="1">
    <citation type="journal article" date="2017" name="Nature">
        <title>Atmospheric trace gases support primary production in Antarctic desert surface soil.</title>
        <authorList>
            <person name="Ji M."/>
            <person name="Greening C."/>
            <person name="Vanwonterghem I."/>
            <person name="Carere C.R."/>
            <person name="Bay S.K."/>
            <person name="Steen J.A."/>
            <person name="Montgomery K."/>
            <person name="Lines T."/>
            <person name="Beardall J."/>
            <person name="van Dorst J."/>
            <person name="Snape I."/>
            <person name="Stott M.B."/>
            <person name="Hugenholtz P."/>
            <person name="Ferrari B.C."/>
        </authorList>
    </citation>
    <scope>NUCLEOTIDE SEQUENCE [LARGE SCALE GENOMIC DNA]</scope>
    <source>
        <strain evidence="3">RRmetagenome_bin12</strain>
    </source>
</reference>
<dbReference type="Proteomes" id="UP000248724">
    <property type="component" value="Unassembled WGS sequence"/>
</dbReference>
<feature type="region of interest" description="Disordered" evidence="1">
    <location>
        <begin position="39"/>
        <end position="64"/>
    </location>
</feature>
<dbReference type="EMBL" id="JAEKNS010000075">
    <property type="protein sequence ID" value="MBJ7594646.1"/>
    <property type="molecule type" value="Genomic_DNA"/>
</dbReference>
<evidence type="ECO:0000313" key="3">
    <source>
        <dbReference type="EMBL" id="PZR80597.1"/>
    </source>
</evidence>
<dbReference type="EMBL" id="QHBU01000148">
    <property type="protein sequence ID" value="PZR80597.1"/>
    <property type="molecule type" value="Genomic_DNA"/>
</dbReference>
<reference evidence="3" key="2">
    <citation type="submission" date="2018-05" db="EMBL/GenBank/DDBJ databases">
        <authorList>
            <person name="Ferrari B."/>
        </authorList>
    </citation>
    <scope>NUCLEOTIDE SEQUENCE</scope>
    <source>
        <strain evidence="3">RRmetagenome_bin12</strain>
    </source>
</reference>
<accession>A0A2W5Z9C0</accession>
<comment type="caution">
    <text evidence="3">The sequence shown here is derived from an EMBL/GenBank/DDBJ whole genome shotgun (WGS) entry which is preliminary data.</text>
</comment>
<sequence length="64" mass="7033">MTEKPRDSALRDAFVGILMTVGPFFGVRYRPPRVEIPVVTTPATETEEDLSSDGLTSARPLPED</sequence>
<proteinExistence type="predicted"/>
<evidence type="ECO:0000313" key="2">
    <source>
        <dbReference type="EMBL" id="MBJ7594646.1"/>
    </source>
</evidence>
<dbReference type="Proteomes" id="UP000606991">
    <property type="component" value="Unassembled WGS sequence"/>
</dbReference>
<organism evidence="3 4">
    <name type="scientific">Candidatus Aeolococcus gillhamiae</name>
    <dbReference type="NCBI Taxonomy" id="3127015"/>
    <lineage>
        <taxon>Bacteria</taxon>
        <taxon>Bacillati</taxon>
        <taxon>Candidatus Dormiibacterota</taxon>
        <taxon>Candidatus Dormibacteria</taxon>
        <taxon>Candidatus Aeolococcales</taxon>
        <taxon>Candidatus Aeolococcaceae</taxon>
        <taxon>Candidatus Aeolococcus</taxon>
    </lineage>
</organism>
<evidence type="ECO:0000256" key="1">
    <source>
        <dbReference type="SAM" id="MobiDB-lite"/>
    </source>
</evidence>
<evidence type="ECO:0000313" key="4">
    <source>
        <dbReference type="Proteomes" id="UP000248724"/>
    </source>
</evidence>